<protein>
    <recommendedName>
        <fullName evidence="1">Ribonuclease H1 N-terminal domain-containing protein</fullName>
    </recommendedName>
</protein>
<comment type="caution">
    <text evidence="2">The sequence shown here is derived from an EMBL/GenBank/DDBJ whole genome shotgun (WGS) entry which is preliminary data.</text>
</comment>
<dbReference type="AlphaFoldDB" id="A0A550CB04"/>
<dbReference type="Proteomes" id="UP000320762">
    <property type="component" value="Unassembled WGS sequence"/>
</dbReference>
<dbReference type="InterPro" id="IPR011320">
    <property type="entry name" value="RNase_H1_N"/>
</dbReference>
<dbReference type="SUPFAM" id="SSF55658">
    <property type="entry name" value="L9 N-domain-like"/>
    <property type="match status" value="2"/>
</dbReference>
<evidence type="ECO:0000313" key="3">
    <source>
        <dbReference type="Proteomes" id="UP000320762"/>
    </source>
</evidence>
<keyword evidence="3" id="KW-1185">Reference proteome</keyword>
<gene>
    <name evidence="2" type="ORF">BD626DRAFT_404670</name>
</gene>
<evidence type="ECO:0000313" key="2">
    <source>
        <dbReference type="EMBL" id="TRM61975.1"/>
    </source>
</evidence>
<dbReference type="InterPro" id="IPR009027">
    <property type="entry name" value="Ribosomal_bL9/RNase_H1_N"/>
</dbReference>
<dbReference type="OrthoDB" id="3270804at2759"/>
<organism evidence="2 3">
    <name type="scientific">Schizophyllum amplum</name>
    <dbReference type="NCBI Taxonomy" id="97359"/>
    <lineage>
        <taxon>Eukaryota</taxon>
        <taxon>Fungi</taxon>
        <taxon>Dikarya</taxon>
        <taxon>Basidiomycota</taxon>
        <taxon>Agaricomycotina</taxon>
        <taxon>Agaricomycetes</taxon>
        <taxon>Agaricomycetidae</taxon>
        <taxon>Agaricales</taxon>
        <taxon>Schizophyllaceae</taxon>
        <taxon>Schizophyllum</taxon>
    </lineage>
</organism>
<feature type="domain" description="Ribonuclease H1 N-terminal" evidence="1">
    <location>
        <begin position="104"/>
        <end position="145"/>
    </location>
</feature>
<feature type="domain" description="Ribonuclease H1 N-terminal" evidence="1">
    <location>
        <begin position="7"/>
        <end position="48"/>
    </location>
</feature>
<proteinExistence type="predicted"/>
<dbReference type="EMBL" id="VDMD01000014">
    <property type="protein sequence ID" value="TRM61975.1"/>
    <property type="molecule type" value="Genomic_DNA"/>
</dbReference>
<dbReference type="Gene3D" id="3.40.970.10">
    <property type="entry name" value="Ribonuclease H1, N-terminal domain"/>
    <property type="match status" value="2"/>
</dbReference>
<reference evidence="2 3" key="1">
    <citation type="journal article" date="2019" name="New Phytol.">
        <title>Comparative genomics reveals unique wood-decay strategies and fruiting body development in the Schizophyllaceae.</title>
        <authorList>
            <person name="Almasi E."/>
            <person name="Sahu N."/>
            <person name="Krizsan K."/>
            <person name="Balint B."/>
            <person name="Kovacs G.M."/>
            <person name="Kiss B."/>
            <person name="Cseklye J."/>
            <person name="Drula E."/>
            <person name="Henrissat B."/>
            <person name="Nagy I."/>
            <person name="Chovatia M."/>
            <person name="Adam C."/>
            <person name="LaButti K."/>
            <person name="Lipzen A."/>
            <person name="Riley R."/>
            <person name="Grigoriev I.V."/>
            <person name="Nagy L.G."/>
        </authorList>
    </citation>
    <scope>NUCLEOTIDE SEQUENCE [LARGE SCALE GENOMIC DNA]</scope>
    <source>
        <strain evidence="2 3">NL-1724</strain>
    </source>
</reference>
<name>A0A550CB04_9AGAR</name>
<dbReference type="InterPro" id="IPR037056">
    <property type="entry name" value="RNase_H1_N_sf"/>
</dbReference>
<dbReference type="Pfam" id="PF01693">
    <property type="entry name" value="Cauli_VI"/>
    <property type="match status" value="2"/>
</dbReference>
<accession>A0A550CB04</accession>
<evidence type="ECO:0000259" key="1">
    <source>
        <dbReference type="Pfam" id="PF01693"/>
    </source>
</evidence>
<sequence>MQGGGKSYVVFVGRTAGVYGKWCDCRLQVNGVKHNSYKSFFSSEKAEEAFSAAQARGLTYSCGSDTISVGRVTGRERMFPDSLPLCLAFTDDAASQAMSAAGDPWYVVVAGTQPGVYRTFHEALLATTGLEGAKHRSFPSRAQAQREMKRALDNGEVYRLSRG</sequence>